<dbReference type="Proteomes" id="UP000800097">
    <property type="component" value="Unassembled WGS sequence"/>
</dbReference>
<dbReference type="OrthoDB" id="4934446at2759"/>
<sequence>MASFINLSLQGTVYFAARRFGEDDAMLLHLYSSRLVGAARESTFDVLDSRIAPGRVWHQQDDVVTPFNDRRWSHVRAVWTFDLDGDILRLDKKDRNLWVPLELVRQRFITISDFKPYEPPPTLAKHALQSVHPAPCWRMRRKKIDLQRLERRKAFVSRILADFAFQWRHACLCIVRIVTLDFSVEEATLPRQGNRDFLVWIDNLPEWDFATGHIVRAGGTSIVICQHAPHAITLVRNDFAKQIQSNPASADKSLTYLILSVWEVILYRINSELKRYQGLKRLFERYTEPKRLFDGTHPPSDEAIELLLPATQTSIPMAPLRRLPVELQDAILAKVSAGPIESARVGCLLDAGSVFTWRCGNRNIEREEGRRSRTPWTPVESHIFFGGYPSGIAYR</sequence>
<name>A0A6A6JTN5_WESOR</name>
<gene>
    <name evidence="1" type="ORF">EI97DRAFT_491532</name>
</gene>
<reference evidence="1" key="1">
    <citation type="journal article" date="2020" name="Stud. Mycol.">
        <title>101 Dothideomycetes genomes: a test case for predicting lifestyles and emergence of pathogens.</title>
        <authorList>
            <person name="Haridas S."/>
            <person name="Albert R."/>
            <person name="Binder M."/>
            <person name="Bloem J."/>
            <person name="Labutti K."/>
            <person name="Salamov A."/>
            <person name="Andreopoulos B."/>
            <person name="Baker S."/>
            <person name="Barry K."/>
            <person name="Bills G."/>
            <person name="Bluhm B."/>
            <person name="Cannon C."/>
            <person name="Castanera R."/>
            <person name="Culley D."/>
            <person name="Daum C."/>
            <person name="Ezra D."/>
            <person name="Gonzalez J."/>
            <person name="Henrissat B."/>
            <person name="Kuo A."/>
            <person name="Liang C."/>
            <person name="Lipzen A."/>
            <person name="Lutzoni F."/>
            <person name="Magnuson J."/>
            <person name="Mondo S."/>
            <person name="Nolan M."/>
            <person name="Ohm R."/>
            <person name="Pangilinan J."/>
            <person name="Park H.-J."/>
            <person name="Ramirez L."/>
            <person name="Alfaro M."/>
            <person name="Sun H."/>
            <person name="Tritt A."/>
            <person name="Yoshinaga Y."/>
            <person name="Zwiers L.-H."/>
            <person name="Turgeon B."/>
            <person name="Goodwin S."/>
            <person name="Spatafora J."/>
            <person name="Crous P."/>
            <person name="Grigoriev I."/>
        </authorList>
    </citation>
    <scope>NUCLEOTIDE SEQUENCE</scope>
    <source>
        <strain evidence="1">CBS 379.55</strain>
    </source>
</reference>
<dbReference type="GeneID" id="54555448"/>
<proteinExistence type="predicted"/>
<accession>A0A6A6JTN5</accession>
<organism evidence="1 2">
    <name type="scientific">Westerdykella ornata</name>
    <dbReference type="NCBI Taxonomy" id="318751"/>
    <lineage>
        <taxon>Eukaryota</taxon>
        <taxon>Fungi</taxon>
        <taxon>Dikarya</taxon>
        <taxon>Ascomycota</taxon>
        <taxon>Pezizomycotina</taxon>
        <taxon>Dothideomycetes</taxon>
        <taxon>Pleosporomycetidae</taxon>
        <taxon>Pleosporales</taxon>
        <taxon>Sporormiaceae</taxon>
        <taxon>Westerdykella</taxon>
    </lineage>
</organism>
<dbReference type="RefSeq" id="XP_033657510.1">
    <property type="nucleotide sequence ID" value="XM_033802273.1"/>
</dbReference>
<evidence type="ECO:0000313" key="1">
    <source>
        <dbReference type="EMBL" id="KAF2279971.1"/>
    </source>
</evidence>
<dbReference type="AlphaFoldDB" id="A0A6A6JTN5"/>
<evidence type="ECO:0000313" key="2">
    <source>
        <dbReference type="Proteomes" id="UP000800097"/>
    </source>
</evidence>
<protein>
    <submittedName>
        <fullName evidence="1">Uncharacterized protein</fullName>
    </submittedName>
</protein>
<keyword evidence="2" id="KW-1185">Reference proteome</keyword>
<dbReference type="EMBL" id="ML986485">
    <property type="protein sequence ID" value="KAF2279971.1"/>
    <property type="molecule type" value="Genomic_DNA"/>
</dbReference>